<dbReference type="OrthoDB" id="521512at2759"/>
<keyword evidence="14" id="KW-1185">Reference proteome</keyword>
<evidence type="ECO:0000256" key="11">
    <source>
        <dbReference type="ARBA" id="ARBA00023136"/>
    </source>
</evidence>
<comment type="function">
    <text evidence="1">Accessory subunit of the mitochondrial membrane respiratory chain NADH dehydrogenase (Complex I), that is believed not to be involved in catalysis. Complex I functions in the transfer of electrons from NADH to the respiratory chain. The immediate electron acceptor for the enzyme is believed to be ubiquinone.</text>
</comment>
<dbReference type="GeneID" id="54417623"/>
<reference evidence="13 15" key="1">
    <citation type="submission" date="2020-01" db="EMBL/GenBank/DDBJ databases">
        <authorList>
            <consortium name="DOE Joint Genome Institute"/>
            <person name="Haridas S."/>
            <person name="Albert R."/>
            <person name="Binder M."/>
            <person name="Bloem J."/>
            <person name="Labutti K."/>
            <person name="Salamov A."/>
            <person name="Andreopoulos B."/>
            <person name="Baker S.E."/>
            <person name="Barry K."/>
            <person name="Bills G."/>
            <person name="Bluhm B.H."/>
            <person name="Cannon C."/>
            <person name="Castanera R."/>
            <person name="Culley D.E."/>
            <person name="Daum C."/>
            <person name="Ezra D."/>
            <person name="Gonzalez J.B."/>
            <person name="Henrissat B."/>
            <person name="Kuo A."/>
            <person name="Liang C."/>
            <person name="Lipzen A."/>
            <person name="Lutzoni F."/>
            <person name="Magnuson J."/>
            <person name="Mondo S."/>
            <person name="Nolan M."/>
            <person name="Ohm R."/>
            <person name="Pangilinan J."/>
            <person name="Park H.-J."/>
            <person name="Ramirez L."/>
            <person name="Alfaro M."/>
            <person name="Sun H."/>
            <person name="Tritt A."/>
            <person name="Yoshinaga Y."/>
            <person name="Zwiers L.-H."/>
            <person name="Turgeon B.G."/>
            <person name="Goodwin S.B."/>
            <person name="Spatafora J.W."/>
            <person name="Crous P.W."/>
            <person name="Grigoriev I.V."/>
        </authorList>
    </citation>
    <scope>NUCLEOTIDE SEQUENCE</scope>
    <source>
        <strain evidence="13 15">CBS 781.70</strain>
    </source>
</reference>
<evidence type="ECO:0000256" key="7">
    <source>
        <dbReference type="ARBA" id="ARBA00022792"/>
    </source>
</evidence>
<proteinExistence type="inferred from homology"/>
<evidence type="ECO:0000256" key="9">
    <source>
        <dbReference type="ARBA" id="ARBA00022989"/>
    </source>
</evidence>
<dbReference type="InterPro" id="IPR012576">
    <property type="entry name" value="NDUFB3"/>
</dbReference>
<dbReference type="GO" id="GO:0022900">
    <property type="term" value="P:electron transport chain"/>
    <property type="evidence" value="ECO:0007669"/>
    <property type="project" value="InterPro"/>
</dbReference>
<name>A0A6G1G6L1_9PEZI</name>
<evidence type="ECO:0000256" key="5">
    <source>
        <dbReference type="ARBA" id="ARBA00022660"/>
    </source>
</evidence>
<keyword evidence="6 12" id="KW-0812">Transmembrane</keyword>
<keyword evidence="7" id="KW-0999">Mitochondrion inner membrane</keyword>
<protein>
    <submittedName>
        <fullName evidence="13 15">NADH-ubiquinone oxidoreductase B12 subunit family protein</fullName>
    </submittedName>
</protein>
<evidence type="ECO:0000256" key="3">
    <source>
        <dbReference type="ARBA" id="ARBA00005667"/>
    </source>
</evidence>
<evidence type="ECO:0000256" key="12">
    <source>
        <dbReference type="SAM" id="Phobius"/>
    </source>
</evidence>
<reference evidence="15" key="3">
    <citation type="submission" date="2025-04" db="UniProtKB">
        <authorList>
            <consortium name="RefSeq"/>
        </authorList>
    </citation>
    <scope>IDENTIFICATION</scope>
    <source>
        <strain evidence="15">CBS 781.70</strain>
    </source>
</reference>
<dbReference type="RefSeq" id="XP_033535151.1">
    <property type="nucleotide sequence ID" value="XM_033677053.1"/>
</dbReference>
<evidence type="ECO:0000313" key="15">
    <source>
        <dbReference type="RefSeq" id="XP_033535151.1"/>
    </source>
</evidence>
<sequence length="84" mass="9621">MTQKPNISGFDIRKLQAATGRPPYDPWRRVEAWRYTGPFTRANRLKGSFPGLYVGTGAFLIYLAYEQLFLKKDGHGHGSHRSEH</sequence>
<accession>A0A6G1G6L1</accession>
<keyword evidence="10" id="KW-0496">Mitochondrion</keyword>
<comment type="similarity">
    <text evidence="3">Belongs to the complex I NDUFB3 subunit family.</text>
</comment>
<comment type="subcellular location">
    <subcellularLocation>
        <location evidence="2">Mitochondrion inner membrane</location>
        <topology evidence="2">Single-pass membrane protein</topology>
        <orientation evidence="2">Matrix side</orientation>
    </subcellularLocation>
</comment>
<evidence type="ECO:0000256" key="4">
    <source>
        <dbReference type="ARBA" id="ARBA00022448"/>
    </source>
</evidence>
<gene>
    <name evidence="13 15" type="ORF">P152DRAFT_415625</name>
</gene>
<evidence type="ECO:0000256" key="1">
    <source>
        <dbReference type="ARBA" id="ARBA00003195"/>
    </source>
</evidence>
<keyword evidence="11 12" id="KW-0472">Membrane</keyword>
<evidence type="ECO:0000256" key="6">
    <source>
        <dbReference type="ARBA" id="ARBA00022692"/>
    </source>
</evidence>
<evidence type="ECO:0000256" key="2">
    <source>
        <dbReference type="ARBA" id="ARBA00004298"/>
    </source>
</evidence>
<organism evidence="13">
    <name type="scientific">Eremomyces bilateralis CBS 781.70</name>
    <dbReference type="NCBI Taxonomy" id="1392243"/>
    <lineage>
        <taxon>Eukaryota</taxon>
        <taxon>Fungi</taxon>
        <taxon>Dikarya</taxon>
        <taxon>Ascomycota</taxon>
        <taxon>Pezizomycotina</taxon>
        <taxon>Dothideomycetes</taxon>
        <taxon>Dothideomycetes incertae sedis</taxon>
        <taxon>Eremomycetales</taxon>
        <taxon>Eremomycetaceae</taxon>
        <taxon>Eremomyces</taxon>
    </lineage>
</organism>
<keyword evidence="13" id="KW-0830">Ubiquinone</keyword>
<dbReference type="GO" id="GO:0005743">
    <property type="term" value="C:mitochondrial inner membrane"/>
    <property type="evidence" value="ECO:0007669"/>
    <property type="project" value="UniProtKB-SubCell"/>
</dbReference>
<reference evidence="15" key="2">
    <citation type="submission" date="2020-04" db="EMBL/GenBank/DDBJ databases">
        <authorList>
            <consortium name="NCBI Genome Project"/>
        </authorList>
    </citation>
    <scope>NUCLEOTIDE SEQUENCE</scope>
    <source>
        <strain evidence="15">CBS 781.70</strain>
    </source>
</reference>
<evidence type="ECO:0000313" key="13">
    <source>
        <dbReference type="EMBL" id="KAF1813520.1"/>
    </source>
</evidence>
<dbReference type="AlphaFoldDB" id="A0A6G1G6L1"/>
<dbReference type="Pfam" id="PF08122">
    <property type="entry name" value="NDUF_B12"/>
    <property type="match status" value="1"/>
</dbReference>
<evidence type="ECO:0000313" key="14">
    <source>
        <dbReference type="Proteomes" id="UP000504638"/>
    </source>
</evidence>
<keyword evidence="5" id="KW-0679">Respiratory chain</keyword>
<evidence type="ECO:0000256" key="10">
    <source>
        <dbReference type="ARBA" id="ARBA00023128"/>
    </source>
</evidence>
<keyword evidence="8" id="KW-0249">Electron transport</keyword>
<keyword evidence="4" id="KW-0813">Transport</keyword>
<dbReference type="EMBL" id="ML975155">
    <property type="protein sequence ID" value="KAF1813520.1"/>
    <property type="molecule type" value="Genomic_DNA"/>
</dbReference>
<evidence type="ECO:0000256" key="8">
    <source>
        <dbReference type="ARBA" id="ARBA00022982"/>
    </source>
</evidence>
<dbReference type="Proteomes" id="UP000504638">
    <property type="component" value="Unplaced"/>
</dbReference>
<keyword evidence="9 12" id="KW-1133">Transmembrane helix</keyword>
<feature type="transmembrane region" description="Helical" evidence="12">
    <location>
        <begin position="47"/>
        <end position="65"/>
    </location>
</feature>